<reference evidence="1" key="1">
    <citation type="submission" date="2021-06" db="EMBL/GenBank/DDBJ databases">
        <authorList>
            <person name="Kallberg Y."/>
            <person name="Tangrot J."/>
            <person name="Rosling A."/>
        </authorList>
    </citation>
    <scope>NUCLEOTIDE SEQUENCE</scope>
    <source>
        <strain evidence="1">87-6 pot B 2015</strain>
    </source>
</reference>
<evidence type="ECO:0000313" key="1">
    <source>
        <dbReference type="EMBL" id="CAG8532678.1"/>
    </source>
</evidence>
<protein>
    <submittedName>
        <fullName evidence="1">2094_t:CDS:1</fullName>
    </submittedName>
</protein>
<dbReference type="EMBL" id="CAJVPP010001079">
    <property type="protein sequence ID" value="CAG8532678.1"/>
    <property type="molecule type" value="Genomic_DNA"/>
</dbReference>
<name>A0A9N9ALV8_FUNMO</name>
<dbReference type="AlphaFoldDB" id="A0A9N9ALV8"/>
<dbReference type="Proteomes" id="UP000789375">
    <property type="component" value="Unassembled WGS sequence"/>
</dbReference>
<proteinExistence type="predicted"/>
<comment type="caution">
    <text evidence="1">The sequence shown here is derived from an EMBL/GenBank/DDBJ whole genome shotgun (WGS) entry which is preliminary data.</text>
</comment>
<sequence>MGLFLTKEKFSFLKGSKSLDEKLFQIPIFRENEADINNTNLTTSNKVQNLLTEAERKMNSHEYVKSLEILQLATIFGSSRSAAKLGHINLRGLNATIVPDYATSAAYYFIALKFIKMSSYTKWDIDLLHEVIEGLTELYRFYFNRRRDLLFWNHGIEVMKSIKTVLKDPLFSNTATDEVVRKIKSLRIHIIFCLALTAELEGDDNDDYREAVKLYHECEQIGTCGLECADKLVKKAHTRFRLLEPNVPRVQPVCVICNYKAGELKSIWSLLVCSKCQIVACCSRKCLDQHLGLQSREL</sequence>
<evidence type="ECO:0000313" key="2">
    <source>
        <dbReference type="Proteomes" id="UP000789375"/>
    </source>
</evidence>
<accession>A0A9N9ALV8</accession>
<keyword evidence="2" id="KW-1185">Reference proteome</keyword>
<organism evidence="1 2">
    <name type="scientific">Funneliformis mosseae</name>
    <name type="common">Endomycorrhizal fungus</name>
    <name type="synonym">Glomus mosseae</name>
    <dbReference type="NCBI Taxonomy" id="27381"/>
    <lineage>
        <taxon>Eukaryota</taxon>
        <taxon>Fungi</taxon>
        <taxon>Fungi incertae sedis</taxon>
        <taxon>Mucoromycota</taxon>
        <taxon>Glomeromycotina</taxon>
        <taxon>Glomeromycetes</taxon>
        <taxon>Glomerales</taxon>
        <taxon>Glomeraceae</taxon>
        <taxon>Funneliformis</taxon>
    </lineage>
</organism>
<gene>
    <name evidence="1" type="ORF">FMOSSE_LOCUS5585</name>
</gene>